<dbReference type="CDD" id="cd03786">
    <property type="entry name" value="GTB_UDP-GlcNAc_2-Epimerase"/>
    <property type="match status" value="1"/>
</dbReference>
<evidence type="ECO:0000313" key="3">
    <source>
        <dbReference type="EMBL" id="QEE28628.1"/>
    </source>
</evidence>
<dbReference type="SUPFAM" id="SSF53756">
    <property type="entry name" value="UDP-Glycosyltransferase/glycogen phosphorylase"/>
    <property type="match status" value="1"/>
</dbReference>
<keyword evidence="1 3" id="KW-0413">Isomerase</keyword>
<reference evidence="3 4" key="1">
    <citation type="submission" date="2019-08" db="EMBL/GenBank/DDBJ databases">
        <title>Complete genome sequence of Terriglobus albidus strain ORNL.</title>
        <authorList>
            <person name="Podar M."/>
        </authorList>
    </citation>
    <scope>NUCLEOTIDE SEQUENCE [LARGE SCALE GENOMIC DNA]</scope>
    <source>
        <strain evidence="3 4">ORNL</strain>
    </source>
</reference>
<dbReference type="Proteomes" id="UP000321820">
    <property type="component" value="Chromosome"/>
</dbReference>
<keyword evidence="4" id="KW-1185">Reference proteome</keyword>
<dbReference type="KEGG" id="talb:FTW19_11825"/>
<evidence type="ECO:0000256" key="1">
    <source>
        <dbReference type="RuleBase" id="RU003513"/>
    </source>
</evidence>
<dbReference type="Gene3D" id="3.40.50.2000">
    <property type="entry name" value="Glycogen Phosphorylase B"/>
    <property type="match status" value="2"/>
</dbReference>
<dbReference type="AlphaFoldDB" id="A0A5B9E941"/>
<dbReference type="EC" id="5.1.3.14" evidence="3"/>
<accession>A0A5B9E941</accession>
<evidence type="ECO:0000259" key="2">
    <source>
        <dbReference type="Pfam" id="PF02350"/>
    </source>
</evidence>
<dbReference type="InterPro" id="IPR003331">
    <property type="entry name" value="UDP_GlcNAc_Epimerase_2_dom"/>
</dbReference>
<dbReference type="PANTHER" id="PTHR43174:SF1">
    <property type="entry name" value="UDP-N-ACETYLGLUCOSAMINE 2-EPIMERASE"/>
    <property type="match status" value="1"/>
</dbReference>
<proteinExistence type="inferred from homology"/>
<feature type="domain" description="UDP-N-acetylglucosamine 2-epimerase" evidence="2">
    <location>
        <begin position="30"/>
        <end position="362"/>
    </location>
</feature>
<dbReference type="Pfam" id="PF02350">
    <property type="entry name" value="Epimerase_2"/>
    <property type="match status" value="1"/>
</dbReference>
<dbReference type="RefSeq" id="WP_147647818.1">
    <property type="nucleotide sequence ID" value="NZ_CP042806.1"/>
</dbReference>
<dbReference type="PANTHER" id="PTHR43174">
    <property type="entry name" value="UDP-N-ACETYLGLUCOSAMINE 2-EPIMERASE"/>
    <property type="match status" value="1"/>
</dbReference>
<dbReference type="EMBL" id="CP042806">
    <property type="protein sequence ID" value="QEE28628.1"/>
    <property type="molecule type" value="Genomic_DNA"/>
</dbReference>
<evidence type="ECO:0000313" key="4">
    <source>
        <dbReference type="Proteomes" id="UP000321820"/>
    </source>
</evidence>
<name>A0A5B9E941_9BACT</name>
<dbReference type="OrthoDB" id="9803238at2"/>
<comment type="similarity">
    <text evidence="1">Belongs to the UDP-N-acetylglucosamine 2-epimerase family.</text>
</comment>
<organism evidence="3 4">
    <name type="scientific">Terriglobus albidus</name>
    <dbReference type="NCBI Taxonomy" id="1592106"/>
    <lineage>
        <taxon>Bacteria</taxon>
        <taxon>Pseudomonadati</taxon>
        <taxon>Acidobacteriota</taxon>
        <taxon>Terriglobia</taxon>
        <taxon>Terriglobales</taxon>
        <taxon>Acidobacteriaceae</taxon>
        <taxon>Terriglobus</taxon>
    </lineage>
</organism>
<dbReference type="NCBIfam" id="TIGR00236">
    <property type="entry name" value="wecB"/>
    <property type="match status" value="1"/>
</dbReference>
<dbReference type="GO" id="GO:0008761">
    <property type="term" value="F:UDP-N-acetylglucosamine 2-epimerase activity"/>
    <property type="evidence" value="ECO:0007669"/>
    <property type="project" value="UniProtKB-EC"/>
</dbReference>
<sequence length="370" mass="41088">MKILSIGGTRPQFVKMAVLVKAIEAYNREHQGAIEHRLLHTGQHSDPMMSAVFFQELGLPKPRLLETVRMGTPGIQTALMLAGVEAELLEWRPDAVIAYGDTNSTLASVLAAAKLHVPVIHLEAGLRSFNRMMQEELNRIVADHISDLLLCPTQNAVKQLESEGLGERAVFVGDVMLDAVSLFGKDGQSAVQRELHLGTQEYALVTIHRAEATDEPERLNGILDALKKMDVPIIFPMHPRLRKRLLGTSNSDLFLADHVHVVEPVGYLDMLALQRNARFIMTDSGGLQKEAYFMGVPCLTLREETEWIETLHGGWNILVGNETGKILDGARRLERFGRNSVQGPRDLVEFGEGHAGERSIDRIMEMVRAA</sequence>
<protein>
    <submittedName>
        <fullName evidence="3">UDP-N-acetylglucosamine 2-epimerase (Non-hydrolyzing)</fullName>
        <ecNumber evidence="3">5.1.3.14</ecNumber>
    </submittedName>
</protein>
<dbReference type="InterPro" id="IPR029767">
    <property type="entry name" value="WecB-like"/>
</dbReference>
<gene>
    <name evidence="3" type="ORF">FTW19_11825</name>
</gene>